<protein>
    <recommendedName>
        <fullName evidence="8">Abasic site processing protein</fullName>
        <ecNumber evidence="8">3.4.-.-</ecNumber>
    </recommendedName>
</protein>
<evidence type="ECO:0000256" key="7">
    <source>
        <dbReference type="ARBA" id="ARBA00023239"/>
    </source>
</evidence>
<evidence type="ECO:0000256" key="2">
    <source>
        <dbReference type="ARBA" id="ARBA00022670"/>
    </source>
</evidence>
<keyword evidence="10" id="KW-1185">Reference proteome</keyword>
<dbReference type="GO" id="GO:0016829">
    <property type="term" value="F:lyase activity"/>
    <property type="evidence" value="ECO:0007669"/>
    <property type="project" value="UniProtKB-KW"/>
</dbReference>
<dbReference type="InterPro" id="IPR003738">
    <property type="entry name" value="SRAP"/>
</dbReference>
<dbReference type="GO" id="GO:0008233">
    <property type="term" value="F:peptidase activity"/>
    <property type="evidence" value="ECO:0007669"/>
    <property type="project" value="UniProtKB-KW"/>
</dbReference>
<keyword evidence="5" id="KW-0190">Covalent protein-DNA linkage</keyword>
<evidence type="ECO:0000256" key="1">
    <source>
        <dbReference type="ARBA" id="ARBA00008136"/>
    </source>
</evidence>
<gene>
    <name evidence="9" type="ORF">G4Y79_13320</name>
</gene>
<keyword evidence="3" id="KW-0227">DNA damage</keyword>
<dbReference type="EC" id="3.4.-.-" evidence="8"/>
<dbReference type="SUPFAM" id="SSF143081">
    <property type="entry name" value="BB1717-like"/>
    <property type="match status" value="1"/>
</dbReference>
<dbReference type="AlphaFoldDB" id="A0A7S8E5E7"/>
<dbReference type="Pfam" id="PF02586">
    <property type="entry name" value="SRAP"/>
    <property type="match status" value="1"/>
</dbReference>
<dbReference type="GO" id="GO:0006508">
    <property type="term" value="P:proteolysis"/>
    <property type="evidence" value="ECO:0007669"/>
    <property type="project" value="UniProtKB-KW"/>
</dbReference>
<evidence type="ECO:0000256" key="8">
    <source>
        <dbReference type="RuleBase" id="RU364100"/>
    </source>
</evidence>
<keyword evidence="2 8" id="KW-0645">Protease</keyword>
<evidence type="ECO:0000256" key="4">
    <source>
        <dbReference type="ARBA" id="ARBA00022801"/>
    </source>
</evidence>
<evidence type="ECO:0000256" key="6">
    <source>
        <dbReference type="ARBA" id="ARBA00023125"/>
    </source>
</evidence>
<evidence type="ECO:0000313" key="10">
    <source>
        <dbReference type="Proteomes" id="UP000594468"/>
    </source>
</evidence>
<organism evidence="9 10">
    <name type="scientific">Phototrophicus methaneseepsis</name>
    <dbReference type="NCBI Taxonomy" id="2710758"/>
    <lineage>
        <taxon>Bacteria</taxon>
        <taxon>Bacillati</taxon>
        <taxon>Chloroflexota</taxon>
        <taxon>Candidatus Thermofontia</taxon>
        <taxon>Phototrophicales</taxon>
        <taxon>Phototrophicaceae</taxon>
        <taxon>Phototrophicus</taxon>
    </lineage>
</organism>
<dbReference type="PANTHER" id="PTHR13604:SF0">
    <property type="entry name" value="ABASIC SITE PROCESSING PROTEIN HMCES"/>
    <property type="match status" value="1"/>
</dbReference>
<dbReference type="GO" id="GO:0003697">
    <property type="term" value="F:single-stranded DNA binding"/>
    <property type="evidence" value="ECO:0007669"/>
    <property type="project" value="InterPro"/>
</dbReference>
<comment type="similarity">
    <text evidence="1 8">Belongs to the SOS response-associated peptidase family.</text>
</comment>
<dbReference type="EMBL" id="CP062983">
    <property type="protein sequence ID" value="QPC80692.1"/>
    <property type="molecule type" value="Genomic_DNA"/>
</dbReference>
<keyword evidence="6" id="KW-0238">DNA-binding</keyword>
<dbReference type="Proteomes" id="UP000594468">
    <property type="component" value="Chromosome"/>
</dbReference>
<evidence type="ECO:0000256" key="3">
    <source>
        <dbReference type="ARBA" id="ARBA00022763"/>
    </source>
</evidence>
<dbReference type="RefSeq" id="WP_195168767.1">
    <property type="nucleotide sequence ID" value="NZ_CP062983.1"/>
</dbReference>
<evidence type="ECO:0000313" key="9">
    <source>
        <dbReference type="EMBL" id="QPC80692.1"/>
    </source>
</evidence>
<dbReference type="InterPro" id="IPR036590">
    <property type="entry name" value="SRAP-like"/>
</dbReference>
<evidence type="ECO:0000256" key="5">
    <source>
        <dbReference type="ARBA" id="ARBA00023124"/>
    </source>
</evidence>
<name>A0A7S8E5E7_9CHLR</name>
<accession>A0A7S8E5E7</accession>
<reference evidence="9 10" key="1">
    <citation type="submission" date="2020-02" db="EMBL/GenBank/DDBJ databases">
        <authorList>
            <person name="Zheng R.K."/>
            <person name="Sun C.M."/>
        </authorList>
    </citation>
    <scope>NUCLEOTIDE SEQUENCE [LARGE SCALE GENOMIC DNA]</scope>
    <source>
        <strain evidence="10">rifampicinis</strain>
    </source>
</reference>
<keyword evidence="4 8" id="KW-0378">Hydrolase</keyword>
<sequence length="227" mass="25862">MCGRYVLNATPEQLQKAFDLDNVPRLEPRYNIAPTQPVPIITDASPKELTLVQWGLVPSWSKDPSIGGRMFNARAETAAEKPSFRNAFKRRRCLIPATGFYEWRKEGKTKKPQYIHMKDNSIFAFAGLWEVWTDPEGGELWSCTILTGEPNDLIEPLHNRMAVILEQGDYDTWLDQDAPTEALTEVLQPYPSEEMAYYEVATTVNSYRNEGAELIEPLNPPEQQSLL</sequence>
<proteinExistence type="inferred from homology"/>
<dbReference type="KEGG" id="pmet:G4Y79_13320"/>
<dbReference type="PANTHER" id="PTHR13604">
    <property type="entry name" value="DC12-RELATED"/>
    <property type="match status" value="1"/>
</dbReference>
<dbReference type="GO" id="GO:0106300">
    <property type="term" value="P:protein-DNA covalent cross-linking repair"/>
    <property type="evidence" value="ECO:0007669"/>
    <property type="project" value="InterPro"/>
</dbReference>
<dbReference type="Gene3D" id="3.90.1680.10">
    <property type="entry name" value="SOS response associated peptidase-like"/>
    <property type="match status" value="1"/>
</dbReference>
<keyword evidence="7" id="KW-0456">Lyase</keyword>